<evidence type="ECO:0000256" key="4">
    <source>
        <dbReference type="ARBA" id="ARBA00022692"/>
    </source>
</evidence>
<dbReference type="PANTHER" id="PTHR31086">
    <property type="entry name" value="ALUMINUM-ACTIVATED MALATE TRANSPORTER 10"/>
    <property type="match status" value="1"/>
</dbReference>
<protein>
    <recommendedName>
        <fullName evidence="12">Aluminum-activated malate transporter 8</fullName>
    </recommendedName>
</protein>
<organism evidence="10 11">
    <name type="scientific">Stylosanthes scabra</name>
    <dbReference type="NCBI Taxonomy" id="79078"/>
    <lineage>
        <taxon>Eukaryota</taxon>
        <taxon>Viridiplantae</taxon>
        <taxon>Streptophyta</taxon>
        <taxon>Embryophyta</taxon>
        <taxon>Tracheophyta</taxon>
        <taxon>Spermatophyta</taxon>
        <taxon>Magnoliopsida</taxon>
        <taxon>eudicotyledons</taxon>
        <taxon>Gunneridae</taxon>
        <taxon>Pentapetalae</taxon>
        <taxon>rosids</taxon>
        <taxon>fabids</taxon>
        <taxon>Fabales</taxon>
        <taxon>Fabaceae</taxon>
        <taxon>Papilionoideae</taxon>
        <taxon>50 kb inversion clade</taxon>
        <taxon>dalbergioids sensu lato</taxon>
        <taxon>Dalbergieae</taxon>
        <taxon>Pterocarpus clade</taxon>
        <taxon>Stylosanthes</taxon>
    </lineage>
</organism>
<evidence type="ECO:0000313" key="10">
    <source>
        <dbReference type="EMBL" id="MED6111715.1"/>
    </source>
</evidence>
<evidence type="ECO:0000256" key="5">
    <source>
        <dbReference type="ARBA" id="ARBA00022989"/>
    </source>
</evidence>
<evidence type="ECO:0008006" key="12">
    <source>
        <dbReference type="Google" id="ProtNLM"/>
    </source>
</evidence>
<feature type="transmembrane region" description="Helical" evidence="9">
    <location>
        <begin position="159"/>
        <end position="179"/>
    </location>
</feature>
<keyword evidence="5 9" id="KW-1133">Transmembrane helix</keyword>
<dbReference type="EMBL" id="JASCZI010000423">
    <property type="protein sequence ID" value="MED6111715.1"/>
    <property type="molecule type" value="Genomic_DNA"/>
</dbReference>
<sequence length="524" mass="57530">MDIIESTTQVNNKGNGCGGFFMDLNKGLKSKVMNVAECIKKTGKDDPRRVIHSFKVGLALTLVSLFYYSRPLYNGFGVAGMWAVLTVVVVFEFTVGGTLSKGINRGCATLLAGALGIGGQHLATAFGKRGEPVVLGALVFILAAGATFMRFFPRIKARYDYGVVIFILTFSLVTVSGYRVTQLFQLANQRLATILIGGATSMLVSIFISPVWAGEDLHNLVASNIDKLANYLQGFEQEYFHCSEDKEKSKSALLQGYKSVLGSKASEESLANLARWEPGHGRFRFCHPWKQYLKIGALARECAYKIETLNTYLNSEIQECLEFKCKVEEPCKIMSSESSKALKAISSSMKAMTAPSAAKCHIENSKTAAKLLKITLETISVDDAELIAIIPTATIASILEEITKSVEKVYESAHELSLLAHFKNNVESNVSPEKPPPQILHRGIINPLVDIDKSSNTNNNADQVEITIRDIISSESPEKVENVPSKSCAVVNIIDFVKLRIFHKSLSSSLPWQVPQPQQCIAYR</sequence>
<feature type="transmembrane region" description="Helical" evidence="9">
    <location>
        <begin position="191"/>
        <end position="213"/>
    </location>
</feature>
<accession>A0ABU6QII4</accession>
<keyword evidence="8" id="KW-0407">Ion channel</keyword>
<evidence type="ECO:0000313" key="11">
    <source>
        <dbReference type="Proteomes" id="UP001341840"/>
    </source>
</evidence>
<feature type="transmembrane region" description="Helical" evidence="9">
    <location>
        <begin position="50"/>
        <end position="69"/>
    </location>
</feature>
<evidence type="ECO:0000256" key="1">
    <source>
        <dbReference type="ARBA" id="ARBA00004141"/>
    </source>
</evidence>
<name>A0ABU6QII4_9FABA</name>
<keyword evidence="7 9" id="KW-0472">Membrane</keyword>
<comment type="caution">
    <text evidence="10">The sequence shown here is derived from an EMBL/GenBank/DDBJ whole genome shotgun (WGS) entry which is preliminary data.</text>
</comment>
<keyword evidence="3" id="KW-0813">Transport</keyword>
<feature type="transmembrane region" description="Helical" evidence="9">
    <location>
        <begin position="133"/>
        <end position="152"/>
    </location>
</feature>
<comment type="subcellular location">
    <subcellularLocation>
        <location evidence="1">Membrane</location>
        <topology evidence="1">Multi-pass membrane protein</topology>
    </subcellularLocation>
</comment>
<evidence type="ECO:0000256" key="3">
    <source>
        <dbReference type="ARBA" id="ARBA00022448"/>
    </source>
</evidence>
<gene>
    <name evidence="10" type="ORF">PIB30_054892</name>
</gene>
<dbReference type="InterPro" id="IPR020966">
    <property type="entry name" value="ALMT"/>
</dbReference>
<keyword evidence="6" id="KW-0406">Ion transport</keyword>
<comment type="similarity">
    <text evidence="2">Belongs to the aromatic acid exporter (TC 2.A.85) family.</text>
</comment>
<proteinExistence type="inferred from homology"/>
<evidence type="ECO:0000256" key="2">
    <source>
        <dbReference type="ARBA" id="ARBA00007079"/>
    </source>
</evidence>
<dbReference type="Proteomes" id="UP001341840">
    <property type="component" value="Unassembled WGS sequence"/>
</dbReference>
<feature type="transmembrane region" description="Helical" evidence="9">
    <location>
        <begin position="75"/>
        <end position="95"/>
    </location>
</feature>
<evidence type="ECO:0000256" key="9">
    <source>
        <dbReference type="SAM" id="Phobius"/>
    </source>
</evidence>
<evidence type="ECO:0000256" key="7">
    <source>
        <dbReference type="ARBA" id="ARBA00023136"/>
    </source>
</evidence>
<keyword evidence="4 9" id="KW-0812">Transmembrane</keyword>
<reference evidence="10 11" key="1">
    <citation type="journal article" date="2023" name="Plants (Basel)">
        <title>Bridging the Gap: Combining Genomics and Transcriptomics Approaches to Understand Stylosanthes scabra, an Orphan Legume from the Brazilian Caatinga.</title>
        <authorList>
            <person name="Ferreira-Neto J.R.C."/>
            <person name="da Silva M.D."/>
            <person name="Binneck E."/>
            <person name="de Melo N.F."/>
            <person name="da Silva R.H."/>
            <person name="de Melo A.L.T.M."/>
            <person name="Pandolfi V."/>
            <person name="Bustamante F.O."/>
            <person name="Brasileiro-Vidal A.C."/>
            <person name="Benko-Iseppon A.M."/>
        </authorList>
    </citation>
    <scope>NUCLEOTIDE SEQUENCE [LARGE SCALE GENOMIC DNA]</scope>
    <source>
        <tissue evidence="10">Leaves</tissue>
    </source>
</reference>
<evidence type="ECO:0000256" key="8">
    <source>
        <dbReference type="ARBA" id="ARBA00023303"/>
    </source>
</evidence>
<keyword evidence="11" id="KW-1185">Reference proteome</keyword>
<dbReference type="Pfam" id="PF11744">
    <property type="entry name" value="ALMT"/>
    <property type="match status" value="1"/>
</dbReference>
<evidence type="ECO:0000256" key="6">
    <source>
        <dbReference type="ARBA" id="ARBA00023065"/>
    </source>
</evidence>